<evidence type="ECO:0000313" key="8">
    <source>
        <dbReference type="Proteomes" id="UP001324993"/>
    </source>
</evidence>
<gene>
    <name evidence="7" type="ORF">SH580_01655</name>
</gene>
<comment type="cofactor">
    <cofactor evidence="1">
        <name>FAD</name>
        <dbReference type="ChEBI" id="CHEBI:57692"/>
    </cofactor>
</comment>
<reference evidence="7 8" key="1">
    <citation type="submission" date="2023-11" db="EMBL/GenBank/DDBJ databases">
        <title>Coraliomargarita sp. nov., isolated from marine algae.</title>
        <authorList>
            <person name="Lee J.K."/>
            <person name="Baek J.H."/>
            <person name="Kim J.M."/>
            <person name="Choi D.G."/>
            <person name="Jeon C.O."/>
        </authorList>
    </citation>
    <scope>NUCLEOTIDE SEQUENCE [LARGE SCALE GENOMIC DNA]</scope>
    <source>
        <strain evidence="7 8">J2-16</strain>
    </source>
</reference>
<dbReference type="InterPro" id="IPR004792">
    <property type="entry name" value="BaiN-like"/>
</dbReference>
<evidence type="ECO:0000313" key="7">
    <source>
        <dbReference type="EMBL" id="WPJ96406.1"/>
    </source>
</evidence>
<accession>A0ABZ0RLV9</accession>
<keyword evidence="3" id="KW-0274">FAD</keyword>
<keyword evidence="8" id="KW-1185">Reference proteome</keyword>
<dbReference type="RefSeq" id="WP_319833265.1">
    <property type="nucleotide sequence ID" value="NZ_CP138858.1"/>
</dbReference>
<dbReference type="NCBIfam" id="TIGR00275">
    <property type="entry name" value="aminoacetone oxidase family FAD-binding enzyme"/>
    <property type="match status" value="2"/>
</dbReference>
<dbReference type="PRINTS" id="PR00368">
    <property type="entry name" value="FADPNR"/>
</dbReference>
<feature type="domain" description="RsdA/BaiN/AoA(So)-like Rossmann fold-like" evidence="5">
    <location>
        <begin position="17"/>
        <end position="447"/>
    </location>
</feature>
<dbReference type="EMBL" id="CP138858">
    <property type="protein sequence ID" value="WPJ96406.1"/>
    <property type="molecule type" value="Genomic_DNA"/>
</dbReference>
<feature type="region of interest" description="Disordered" evidence="4">
    <location>
        <begin position="255"/>
        <end position="275"/>
    </location>
</feature>
<dbReference type="Pfam" id="PF22780">
    <property type="entry name" value="HI0933_like_1st"/>
    <property type="match status" value="1"/>
</dbReference>
<organism evidence="7 8">
    <name type="scientific">Coraliomargarita algicola</name>
    <dbReference type="NCBI Taxonomy" id="3092156"/>
    <lineage>
        <taxon>Bacteria</taxon>
        <taxon>Pseudomonadati</taxon>
        <taxon>Verrucomicrobiota</taxon>
        <taxon>Opitutia</taxon>
        <taxon>Puniceicoccales</taxon>
        <taxon>Coraliomargaritaceae</taxon>
        <taxon>Coraliomargarita</taxon>
    </lineage>
</organism>
<evidence type="ECO:0000256" key="2">
    <source>
        <dbReference type="ARBA" id="ARBA00022630"/>
    </source>
</evidence>
<proteinExistence type="predicted"/>
<keyword evidence="2" id="KW-0285">Flavoprotein</keyword>
<dbReference type="Gene3D" id="3.50.50.60">
    <property type="entry name" value="FAD/NAD(P)-binding domain"/>
    <property type="match status" value="1"/>
</dbReference>
<evidence type="ECO:0000259" key="6">
    <source>
        <dbReference type="Pfam" id="PF22780"/>
    </source>
</evidence>
<protein>
    <submittedName>
        <fullName evidence="7">NAD(P)/FAD-dependent oxidoreductase</fullName>
    </submittedName>
</protein>
<dbReference type="PRINTS" id="PR00411">
    <property type="entry name" value="PNDRDTASEI"/>
</dbReference>
<feature type="domain" description="RsdA/BaiN/AoA(So)-like insert" evidence="6">
    <location>
        <begin position="245"/>
        <end position="395"/>
    </location>
</feature>
<dbReference type="InterPro" id="IPR023166">
    <property type="entry name" value="BaiN-like_dom_sf"/>
</dbReference>
<dbReference type="Gene3D" id="1.10.8.260">
    <property type="entry name" value="HI0933 insert domain-like"/>
    <property type="match status" value="1"/>
</dbReference>
<dbReference type="PANTHER" id="PTHR42887">
    <property type="entry name" value="OS12G0638800 PROTEIN"/>
    <property type="match status" value="1"/>
</dbReference>
<dbReference type="InterPro" id="IPR036188">
    <property type="entry name" value="FAD/NAD-bd_sf"/>
</dbReference>
<dbReference type="InterPro" id="IPR057661">
    <property type="entry name" value="RsdA/BaiN/AoA(So)_Rossmann"/>
</dbReference>
<dbReference type="Gene3D" id="2.40.30.10">
    <property type="entry name" value="Translation factors"/>
    <property type="match status" value="1"/>
</dbReference>
<evidence type="ECO:0000256" key="4">
    <source>
        <dbReference type="SAM" id="MobiDB-lite"/>
    </source>
</evidence>
<feature type="compositionally biased region" description="Polar residues" evidence="4">
    <location>
        <begin position="262"/>
        <end position="272"/>
    </location>
</feature>
<dbReference type="InterPro" id="IPR055178">
    <property type="entry name" value="RsdA/BaiN/AoA(So)-like_dom"/>
</dbReference>
<dbReference type="PANTHER" id="PTHR42887:SF2">
    <property type="entry name" value="OS12G0638800 PROTEIN"/>
    <property type="match status" value="1"/>
</dbReference>
<name>A0ABZ0RLV9_9BACT</name>
<dbReference type="Pfam" id="PF03486">
    <property type="entry name" value="HI0933_like"/>
    <property type="match status" value="1"/>
</dbReference>
<evidence type="ECO:0000256" key="3">
    <source>
        <dbReference type="ARBA" id="ARBA00022827"/>
    </source>
</evidence>
<dbReference type="SUPFAM" id="SSF51905">
    <property type="entry name" value="FAD/NAD(P)-binding domain"/>
    <property type="match status" value="1"/>
</dbReference>
<dbReference type="Proteomes" id="UP001324993">
    <property type="component" value="Chromosome"/>
</dbReference>
<dbReference type="SUPFAM" id="SSF160996">
    <property type="entry name" value="HI0933 insert domain-like"/>
    <property type="match status" value="1"/>
</dbReference>
<evidence type="ECO:0000256" key="1">
    <source>
        <dbReference type="ARBA" id="ARBA00001974"/>
    </source>
</evidence>
<sequence>MPKTARMTSHAQNLAPSIAIIGGGAAGYFAAITAAEANPSAQVTIYEASKRTLSKVKISGGGRCNVTHNCFEPKELATRYPRGARELRGAFHRWQPQDTIQWFAERGVPLKAEPDGRMFPITDDSQTIIDCFHQAAQAAGVKLRKECAVKSLSTLHFSASTHSFSLQLNNGEQIEVERVLIATGSLKASPLTRSLESLGHSIAPLAPSLFAFNLADKRTHGLAGLAVQNARVSYAPNVGSSLAASGIAVSDAGVKTAEPKGSSRNSRPQAQNGPILITHRGLSGPAILRLSAWQARALQKENYHFEIEINWLGDMTDHQVREQFKRLRKGKTQVKTKVFEQIPRRLWERLVEIVGISEDLKWAQLPKDKETALINELVNGRYKVQGKTTNKDEFVTCGGVSLKEINFKTMESKLVPGLHFAGECLDIDGITGGFNFQAAWTGGRIAGLAMANS</sequence>
<evidence type="ECO:0000259" key="5">
    <source>
        <dbReference type="Pfam" id="PF03486"/>
    </source>
</evidence>